<dbReference type="AlphaFoldDB" id="E4N108"/>
<protein>
    <recommendedName>
        <fullName evidence="7">DUF3893 domain-containing protein</fullName>
    </recommendedName>
</protein>
<dbReference type="Pfam" id="PF13032">
    <property type="entry name" value="RNaseH_pPIWI_RE"/>
    <property type="match status" value="1"/>
</dbReference>
<evidence type="ECO:0000259" key="4">
    <source>
        <dbReference type="Pfam" id="PF18157"/>
    </source>
</evidence>
<dbReference type="eggNOG" id="ENOG5033J6T">
    <property type="taxonomic scope" value="Bacteria"/>
</dbReference>
<gene>
    <name evidence="5" type="ordered locus">KSE_60760</name>
</gene>
<dbReference type="InterPro" id="IPR024996">
    <property type="entry name" value="RNaseH_pPIWI_RE"/>
</dbReference>
<evidence type="ECO:0000259" key="2">
    <source>
        <dbReference type="Pfam" id="PF13032"/>
    </source>
</evidence>
<evidence type="ECO:0000256" key="1">
    <source>
        <dbReference type="SAM" id="MobiDB-lite"/>
    </source>
</evidence>
<reference evidence="5 6" key="1">
    <citation type="journal article" date="2010" name="DNA Res.">
        <title>Genome sequence of Kitasatospora setae NBRC 14216T: an evolutionary snapshot of the family Streptomycetaceae.</title>
        <authorList>
            <person name="Ichikawa N."/>
            <person name="Oguchi A."/>
            <person name="Ikeda H."/>
            <person name="Ishikawa J."/>
            <person name="Kitani S."/>
            <person name="Watanabe Y."/>
            <person name="Nakamura S."/>
            <person name="Katano Y."/>
            <person name="Kishi E."/>
            <person name="Sasagawa M."/>
            <person name="Ankai A."/>
            <person name="Fukui S."/>
            <person name="Hashimoto Y."/>
            <person name="Kamata S."/>
            <person name="Otoguro M."/>
            <person name="Tanikawa S."/>
            <person name="Nihira T."/>
            <person name="Horinouchi S."/>
            <person name="Ohnishi Y."/>
            <person name="Hayakawa M."/>
            <person name="Kuzuyama T."/>
            <person name="Arisawa A."/>
            <person name="Nomoto F."/>
            <person name="Miura H."/>
            <person name="Takahashi Y."/>
            <person name="Fujita N."/>
        </authorList>
    </citation>
    <scope>NUCLEOTIDE SEQUENCE [LARGE SCALE GENOMIC DNA]</scope>
    <source>
        <strain evidence="6">ATCC 33774 / DSM 43861 / JCM 3304 / KCC A-0304 / NBRC 14216 / KM-6054</strain>
    </source>
</reference>
<evidence type="ECO:0008006" key="7">
    <source>
        <dbReference type="Google" id="ProtNLM"/>
    </source>
</evidence>
<feature type="region of interest" description="Disordered" evidence="1">
    <location>
        <begin position="683"/>
        <end position="711"/>
    </location>
</feature>
<dbReference type="Pfam" id="PF13111">
    <property type="entry name" value="pPIWI_RE_X"/>
    <property type="match status" value="1"/>
</dbReference>
<proteinExistence type="predicted"/>
<evidence type="ECO:0000313" key="6">
    <source>
        <dbReference type="Proteomes" id="UP000007076"/>
    </source>
</evidence>
<keyword evidence="6" id="KW-1185">Reference proteome</keyword>
<dbReference type="PATRIC" id="fig|452652.3.peg.6088"/>
<feature type="domain" description="Prokaryotic pPIWI-RE MID" evidence="4">
    <location>
        <begin position="469"/>
        <end position="604"/>
    </location>
</feature>
<dbReference type="InterPro" id="IPR025085">
    <property type="entry name" value="pPIWI_RE_X"/>
</dbReference>
<feature type="domain" description="pPIWI-RE module N-terminal" evidence="3">
    <location>
        <begin position="10"/>
        <end position="425"/>
    </location>
</feature>
<dbReference type="STRING" id="452652.KSE_60760"/>
<evidence type="ECO:0000313" key="5">
    <source>
        <dbReference type="EMBL" id="BAJ31842.1"/>
    </source>
</evidence>
<organism evidence="5 6">
    <name type="scientific">Kitasatospora setae (strain ATCC 33774 / DSM 43861 / JCM 3304 / KCC A-0304 / NBRC 14216 / KM-6054)</name>
    <name type="common">Streptomyces setae</name>
    <dbReference type="NCBI Taxonomy" id="452652"/>
    <lineage>
        <taxon>Bacteria</taxon>
        <taxon>Bacillati</taxon>
        <taxon>Actinomycetota</taxon>
        <taxon>Actinomycetes</taxon>
        <taxon>Kitasatosporales</taxon>
        <taxon>Streptomycetaceae</taxon>
        <taxon>Kitasatospora</taxon>
    </lineage>
</organism>
<dbReference type="RefSeq" id="WP_014139138.1">
    <property type="nucleotide sequence ID" value="NC_016109.1"/>
</dbReference>
<sequence>MKYSNVRLAAYQPHPGAAWNAEYHTLVLPRHYREALLALYRRGLKRDPEQCRSLPVGRFNSLLQSLLPGIVSVAKWVDVEDEAPWLYAHGPVPPEVFAAVFTAWVWDLRPDSVPRREVRQLIAGLAPATLRWERGKIPLLAGGANTVGTAQPDPRLYQLLPDAIAQQALQLSPFKHEKGSLSLSFRTVARRSFERGAELVSWPPDLHVDKRGEWFFSAVIGVTLQTVPFHPLPRIHVRTGVRRWATGTGRNGLFLPARRATSVFLKPSAPWLKGTSPQLAGSFSVARMRYDRQAKAVAWEHGGPTGMLSRLTLEGDFPEPADLLSDPARWLRGVSGLEAAVVHSTAMGSHGVMPGLMPRDRVPLTEWFESAFPDAIGRLPDLERVTKHRPAPVNRARSLPADEVGRSEEKARRARQRREGLARLNGGRTIDLDFLWNTSEIRIAMVKGLEELLGLSGPEPEGSDDRLAWHTPELDVRLRLQRISALGGGLPLDKADRRRTVAIRAAIQSRRTETAARLARNASRERPALAVLEILERGSYEISEADPKFALRLGCGDARTLSQFVLPQPPDKNTKRRATALEAKAVETWTDGFRQLGLRAVPEHGFEGDTPEDLQYAAFWLVRRLASGPTREAALVPIAIRIRPQEGYGAPEAITGWDARTGEWVPYAELHLRLAAQAVLPVGEDGEDLPDDDPVEEAGRGEGGSVRDAQREAVSRAVQEMLFSLRDRPTLLLAHAQNSRQLWTWLQNAEIEPDRIGLYGREPQPLGTQGSGLRLVRLRSQTGFETPQWWGHGGDASPKGPEAGEEAPEPANRAGIAEGLWRHPSAGPDDRLFVSAAERGWAGQGAIVNASRWVTREIGKSGVSKVETGRIAWNPGLLELAVVGCQPGDDPELWAALTHQLRRTPDYRSYLALPLPLHLAKLAGEYVLPATAEPEEADDAAPAADGGSEAVQLAFDL</sequence>
<feature type="domain" description="pPIWI-RE RNaseH" evidence="2">
    <location>
        <begin position="616"/>
        <end position="929"/>
    </location>
</feature>
<dbReference type="Pfam" id="PF18157">
    <property type="entry name" value="MID_pPIWI_RE"/>
    <property type="match status" value="1"/>
</dbReference>
<accession>E4N108</accession>
<dbReference type="HOGENOM" id="CLU_308314_0_0_11"/>
<dbReference type="KEGG" id="ksk:KSE_60760"/>
<dbReference type="Proteomes" id="UP000007076">
    <property type="component" value="Chromosome"/>
</dbReference>
<evidence type="ECO:0000259" key="3">
    <source>
        <dbReference type="Pfam" id="PF13111"/>
    </source>
</evidence>
<feature type="compositionally biased region" description="Acidic residues" evidence="1">
    <location>
        <begin position="684"/>
        <end position="696"/>
    </location>
</feature>
<dbReference type="InterPro" id="IPR040496">
    <property type="entry name" value="MID_pPIWI_RE"/>
</dbReference>
<dbReference type="EMBL" id="AP010968">
    <property type="protein sequence ID" value="BAJ31842.1"/>
    <property type="molecule type" value="Genomic_DNA"/>
</dbReference>
<name>E4N108_KITSK</name>
<feature type="region of interest" description="Disordered" evidence="1">
    <location>
        <begin position="786"/>
        <end position="809"/>
    </location>
</feature>